<comment type="caution">
    <text evidence="3">The sequence shown here is derived from an EMBL/GenBank/DDBJ whole genome shotgun (WGS) entry which is preliminary data.</text>
</comment>
<name>A0ABV9HY72_9FLAO</name>
<evidence type="ECO:0000313" key="4">
    <source>
        <dbReference type="Proteomes" id="UP001596043"/>
    </source>
</evidence>
<dbReference type="Proteomes" id="UP001596043">
    <property type="component" value="Unassembled WGS sequence"/>
</dbReference>
<evidence type="ECO:0000313" key="3">
    <source>
        <dbReference type="EMBL" id="MFC4634695.1"/>
    </source>
</evidence>
<gene>
    <name evidence="3" type="ORF">ACFO3O_12295</name>
</gene>
<feature type="chain" id="PRO_5047225059" description="PEP-CTERM sorting domain-containing protein" evidence="2">
    <location>
        <begin position="26"/>
        <end position="69"/>
    </location>
</feature>
<evidence type="ECO:0000256" key="2">
    <source>
        <dbReference type="SAM" id="SignalP"/>
    </source>
</evidence>
<keyword evidence="2" id="KW-0732">Signal</keyword>
<dbReference type="EMBL" id="JBHSFV010000007">
    <property type="protein sequence ID" value="MFC4634695.1"/>
    <property type="molecule type" value="Genomic_DNA"/>
</dbReference>
<keyword evidence="1" id="KW-0812">Transmembrane</keyword>
<keyword evidence="1" id="KW-0472">Membrane</keyword>
<dbReference type="RefSeq" id="WP_379979205.1">
    <property type="nucleotide sequence ID" value="NZ_JBHSFV010000007.1"/>
</dbReference>
<evidence type="ECO:0000256" key="1">
    <source>
        <dbReference type="SAM" id="Phobius"/>
    </source>
</evidence>
<keyword evidence="4" id="KW-1185">Reference proteome</keyword>
<feature type="transmembrane region" description="Helical" evidence="1">
    <location>
        <begin position="41"/>
        <end position="61"/>
    </location>
</feature>
<proteinExistence type="predicted"/>
<reference evidence="4" key="1">
    <citation type="journal article" date="2019" name="Int. J. Syst. Evol. Microbiol.">
        <title>The Global Catalogue of Microorganisms (GCM) 10K type strain sequencing project: providing services to taxonomists for standard genome sequencing and annotation.</title>
        <authorList>
            <consortium name="The Broad Institute Genomics Platform"/>
            <consortium name="The Broad Institute Genome Sequencing Center for Infectious Disease"/>
            <person name="Wu L."/>
            <person name="Ma J."/>
        </authorList>
    </citation>
    <scope>NUCLEOTIDE SEQUENCE [LARGE SCALE GENOMIC DNA]</scope>
    <source>
        <strain evidence="4">YJ-61-S</strain>
    </source>
</reference>
<protein>
    <recommendedName>
        <fullName evidence="5">PEP-CTERM sorting domain-containing protein</fullName>
    </recommendedName>
</protein>
<sequence length="69" mass="7444">MKTYIKDIRTLLLIAGLMVSLNVSATTTQITFEDDVEDVPPPMPIDGLLGLGLAAGAYLGLRKKIKKTI</sequence>
<feature type="signal peptide" evidence="2">
    <location>
        <begin position="1"/>
        <end position="25"/>
    </location>
</feature>
<keyword evidence="1" id="KW-1133">Transmembrane helix</keyword>
<evidence type="ECO:0008006" key="5">
    <source>
        <dbReference type="Google" id="ProtNLM"/>
    </source>
</evidence>
<organism evidence="3 4">
    <name type="scientific">Dokdonia ponticola</name>
    <dbReference type="NCBI Taxonomy" id="2041041"/>
    <lineage>
        <taxon>Bacteria</taxon>
        <taxon>Pseudomonadati</taxon>
        <taxon>Bacteroidota</taxon>
        <taxon>Flavobacteriia</taxon>
        <taxon>Flavobacteriales</taxon>
        <taxon>Flavobacteriaceae</taxon>
        <taxon>Dokdonia</taxon>
    </lineage>
</organism>
<accession>A0ABV9HY72</accession>